<dbReference type="EMBL" id="PSQE01000002">
    <property type="protein sequence ID" value="RHN76002.1"/>
    <property type="molecule type" value="Genomic_DNA"/>
</dbReference>
<proteinExistence type="predicted"/>
<dbReference type="Proteomes" id="UP000265566">
    <property type="component" value="Chromosome 2"/>
</dbReference>
<evidence type="ECO:0000313" key="1">
    <source>
        <dbReference type="EMBL" id="RHN76002.1"/>
    </source>
</evidence>
<accession>A0A396JFG4</accession>
<dbReference type="AlphaFoldDB" id="A0A396JFG4"/>
<reference evidence="1" key="1">
    <citation type="journal article" date="2018" name="Nat. Plants">
        <title>Whole-genome landscape of Medicago truncatula symbiotic genes.</title>
        <authorList>
            <person name="Pecrix Y."/>
            <person name="Gamas P."/>
            <person name="Carrere S."/>
        </authorList>
    </citation>
    <scope>NUCLEOTIDE SEQUENCE</scope>
    <source>
        <tissue evidence="1">Leaves</tissue>
    </source>
</reference>
<gene>
    <name evidence="1" type="ORF">MtrunA17_Chr2g0327331</name>
</gene>
<comment type="caution">
    <text evidence="1">The sequence shown here is derived from an EMBL/GenBank/DDBJ whole genome shotgun (WGS) entry which is preliminary data.</text>
</comment>
<dbReference type="Gramene" id="rna12272">
    <property type="protein sequence ID" value="RHN76002.1"/>
    <property type="gene ID" value="gene12272"/>
</dbReference>
<name>A0A396JFG4_MEDTR</name>
<protein>
    <submittedName>
        <fullName evidence="1">Uncharacterized protein</fullName>
    </submittedName>
</protein>
<organism evidence="1">
    <name type="scientific">Medicago truncatula</name>
    <name type="common">Barrel medic</name>
    <name type="synonym">Medicago tribuloides</name>
    <dbReference type="NCBI Taxonomy" id="3880"/>
    <lineage>
        <taxon>Eukaryota</taxon>
        <taxon>Viridiplantae</taxon>
        <taxon>Streptophyta</taxon>
        <taxon>Embryophyta</taxon>
        <taxon>Tracheophyta</taxon>
        <taxon>Spermatophyta</taxon>
        <taxon>Magnoliopsida</taxon>
        <taxon>eudicotyledons</taxon>
        <taxon>Gunneridae</taxon>
        <taxon>Pentapetalae</taxon>
        <taxon>rosids</taxon>
        <taxon>fabids</taxon>
        <taxon>Fabales</taxon>
        <taxon>Fabaceae</taxon>
        <taxon>Papilionoideae</taxon>
        <taxon>50 kb inversion clade</taxon>
        <taxon>NPAAA clade</taxon>
        <taxon>Hologalegina</taxon>
        <taxon>IRL clade</taxon>
        <taxon>Trifolieae</taxon>
        <taxon>Medicago</taxon>
    </lineage>
</organism>
<sequence>MQYSYQLSVDKCHPSQSFERCYLQTNTNISDSRKNAETSRSDEIIGQQWKHANKIMLS</sequence>